<dbReference type="InterPro" id="IPR012910">
    <property type="entry name" value="Plug_dom"/>
</dbReference>
<dbReference type="PROSITE" id="PS52016">
    <property type="entry name" value="TONB_DEPENDENT_REC_3"/>
    <property type="match status" value="1"/>
</dbReference>
<keyword evidence="10" id="KW-1185">Reference proteome</keyword>
<dbReference type="SMART" id="SM00965">
    <property type="entry name" value="STN"/>
    <property type="match status" value="1"/>
</dbReference>
<keyword evidence="3" id="KW-0408">Iron</keyword>
<evidence type="ECO:0000256" key="2">
    <source>
        <dbReference type="ARBA" id="ARBA00022496"/>
    </source>
</evidence>
<evidence type="ECO:0000259" key="8">
    <source>
        <dbReference type="SMART" id="SM00965"/>
    </source>
</evidence>
<dbReference type="NCBIfam" id="TIGR04056">
    <property type="entry name" value="OMP_RagA_SusC"/>
    <property type="match status" value="1"/>
</dbReference>
<gene>
    <name evidence="9" type="ORF">N2K84_14370</name>
</gene>
<evidence type="ECO:0000256" key="3">
    <source>
        <dbReference type="ARBA" id="ARBA00023004"/>
    </source>
</evidence>
<dbReference type="SUPFAM" id="SSF56935">
    <property type="entry name" value="Porins"/>
    <property type="match status" value="1"/>
</dbReference>
<comment type="subcellular location">
    <subcellularLocation>
        <location evidence="6">Cell outer membrane</location>
        <topology evidence="6">Multi-pass membrane protein</topology>
    </subcellularLocation>
</comment>
<dbReference type="AlphaFoldDB" id="A0AA41YCL9"/>
<dbReference type="InterPro" id="IPR011662">
    <property type="entry name" value="Secretin/TonB_short_N"/>
</dbReference>
<keyword evidence="6" id="KW-1134">Transmembrane beta strand</keyword>
<protein>
    <submittedName>
        <fullName evidence="9">TonB-dependent receptor</fullName>
    </submittedName>
</protein>
<dbReference type="GO" id="GO:0009279">
    <property type="term" value="C:cell outer membrane"/>
    <property type="evidence" value="ECO:0007669"/>
    <property type="project" value="UniProtKB-SubCell"/>
</dbReference>
<evidence type="ECO:0000256" key="1">
    <source>
        <dbReference type="ARBA" id="ARBA00022448"/>
    </source>
</evidence>
<comment type="caution">
    <text evidence="9">The sequence shown here is derived from an EMBL/GenBank/DDBJ whole genome shotgun (WGS) entry which is preliminary data.</text>
</comment>
<dbReference type="EMBL" id="JAPAAF010000025">
    <property type="protein sequence ID" value="MCW0483925.1"/>
    <property type="molecule type" value="Genomic_DNA"/>
</dbReference>
<keyword evidence="6" id="KW-0812">Transmembrane</keyword>
<name>A0AA41YCL9_9BACT</name>
<organism evidence="9 10">
    <name type="scientific">Gaoshiqia sediminis</name>
    <dbReference type="NCBI Taxonomy" id="2986998"/>
    <lineage>
        <taxon>Bacteria</taxon>
        <taxon>Pseudomonadati</taxon>
        <taxon>Bacteroidota</taxon>
        <taxon>Bacteroidia</taxon>
        <taxon>Marinilabiliales</taxon>
        <taxon>Prolixibacteraceae</taxon>
        <taxon>Gaoshiqia</taxon>
    </lineage>
</organism>
<dbReference type="NCBIfam" id="TIGR04057">
    <property type="entry name" value="SusC_RagA_signa"/>
    <property type="match status" value="1"/>
</dbReference>
<accession>A0AA41YCL9</accession>
<dbReference type="FunFam" id="2.170.130.10:FF:000003">
    <property type="entry name" value="SusC/RagA family TonB-linked outer membrane protein"/>
    <property type="match status" value="1"/>
</dbReference>
<evidence type="ECO:0000256" key="6">
    <source>
        <dbReference type="PROSITE-ProRule" id="PRU01360"/>
    </source>
</evidence>
<keyword evidence="9" id="KW-0675">Receptor</keyword>
<keyword evidence="5 6" id="KW-0998">Cell outer membrane</keyword>
<keyword evidence="2" id="KW-0410">Iron transport</keyword>
<dbReference type="Pfam" id="PF13715">
    <property type="entry name" value="CarbopepD_reg_2"/>
    <property type="match status" value="1"/>
</dbReference>
<dbReference type="InterPro" id="IPR023996">
    <property type="entry name" value="TonB-dep_OMP_SusC/RagA"/>
</dbReference>
<dbReference type="Pfam" id="PF00593">
    <property type="entry name" value="TonB_dep_Rec_b-barrel"/>
    <property type="match status" value="1"/>
</dbReference>
<keyword evidence="7" id="KW-0798">TonB box</keyword>
<keyword evidence="1 6" id="KW-0813">Transport</keyword>
<dbReference type="Proteomes" id="UP001163821">
    <property type="component" value="Unassembled WGS sequence"/>
</dbReference>
<dbReference type="InterPro" id="IPR037066">
    <property type="entry name" value="Plug_dom_sf"/>
</dbReference>
<dbReference type="Pfam" id="PF07715">
    <property type="entry name" value="Plug"/>
    <property type="match status" value="1"/>
</dbReference>
<dbReference type="Gene3D" id="2.170.130.10">
    <property type="entry name" value="TonB-dependent receptor, plug domain"/>
    <property type="match status" value="1"/>
</dbReference>
<dbReference type="InterPro" id="IPR008969">
    <property type="entry name" value="CarboxyPept-like_regulatory"/>
</dbReference>
<evidence type="ECO:0000256" key="4">
    <source>
        <dbReference type="ARBA" id="ARBA00023136"/>
    </source>
</evidence>
<sequence>MKKKRKNDLSCLMRGIQRFLLIFRLATLLILLALTVSAGTYSENTKLNFSLENVTIEQVLLEIENNSRFIFIYESGTIDKSLKKTISVKDQTIDEILTILLEGTDVAYSIDDRQVLLYRKDSDLSAIPLYDVPSIQIQQPHSFFGKVIDSSGIPLPGVTVVIKGSTKGTVTNADGNYSLSNISSDVVLVFSFVGMKTQEIPVGGKTSLNVVMEADAIGIEEVVAVAYGTQTKTTITGAISSVKSDEITKAPTATVGNALTGKIPGLQTIQRSGQPGGDAPEIYLRGVASLSLGRSSPIFVLDGIIQSGSGSIMQLDPNTIESISVLKDASATAVYGVQGANGAIVVETKRGKKGPAKISLNASAGLQVPTYIPEFCNSYETALAYNEAQLNDGVSPDRLRFSDEAIEAFRTGSDPLIYPDMDWVDYMTKPSAFQSRSNINISGGTEDVRYFIAGGYLKQDGFFKTFETDYDFNPTYDRYNFRSNIDIDITSKTTVSLTAGGRLDYKTTIRNPNLWYQIYRSPPYGGAGLVDGKVIDSGKGTNGSNKYIPGFTEDIFQTVYGSGYNNNSHNDLNLDLSVKQKLDVIAKGLEIQVKGAYNIYSTRNRERSSSVAIYQPYYRTDLDPAAPGDSTIVFQKVGSDDILNYSESYDRDRDWYMEARLNYSRDFGSHKVKGLLMYNQSKNYYPGELPGIPRGLVSTLGRVNYNYGGKYLLEFSMGYNGSENFARERRFGFFPAVSGGWILTREKFMPDLSFLDFLKIRASYGIVGNDSGIGRFLYLPDQYDASSGGYNFGIEVPQDKPGASEGRVGNSQVTWEKSEKQNYGIDIRLFKDKLDMAFDYFHEYRSNILTTLNTIPAYITVNLPAVNIGEVKNSGYEVQVNWRQQTGDLFYSLGGNMAFARNKILFMDEVLQPEPYMQRTGHPVSQAFGYVFEGYYTEDDLAPDSDIPTPPYAAKPGDLKYKDLNGDRVVNSNDQRAIGFPEYPEYTFGVNFGIRYKSFDLSMQWAGATNVSRVLEAAPFRVPFGGNGQLNIIKYQWEERWTPEKGQDAGYPRLSLAARGRRQSYTSDYWMRDASYLRLKNAEIGYSFNSRLLKNIGLSRMRIYLSGYNLLTFSSLDIIDPEQSGKSSQSEYPLMRVYNLGVNVDF</sequence>
<dbReference type="InterPro" id="IPR039426">
    <property type="entry name" value="TonB-dep_rcpt-like"/>
</dbReference>
<feature type="domain" description="Secretin/TonB short N-terminal" evidence="8">
    <location>
        <begin position="69"/>
        <end position="120"/>
    </location>
</feature>
<dbReference type="SUPFAM" id="SSF49464">
    <property type="entry name" value="Carboxypeptidase regulatory domain-like"/>
    <property type="match status" value="1"/>
</dbReference>
<evidence type="ECO:0000256" key="7">
    <source>
        <dbReference type="RuleBase" id="RU003357"/>
    </source>
</evidence>
<keyword evidence="2" id="KW-0406">Ion transport</keyword>
<reference evidence="9" key="1">
    <citation type="submission" date="2022-10" db="EMBL/GenBank/DDBJ databases">
        <title>Gaoshiqiia sediminis gen. nov., sp. nov., isolated from coastal sediment.</title>
        <authorList>
            <person name="Yu W.X."/>
            <person name="Mu D.S."/>
            <person name="Du J.Z."/>
            <person name="Liang Y.Q."/>
        </authorList>
    </citation>
    <scope>NUCLEOTIDE SEQUENCE</scope>
    <source>
        <strain evidence="9">A06</strain>
    </source>
</reference>
<dbReference type="RefSeq" id="WP_282592517.1">
    <property type="nucleotide sequence ID" value="NZ_JAPAAF010000025.1"/>
</dbReference>
<dbReference type="InterPro" id="IPR000531">
    <property type="entry name" value="Beta-barrel_TonB"/>
</dbReference>
<dbReference type="Gene3D" id="2.60.40.1120">
    <property type="entry name" value="Carboxypeptidase-like, regulatory domain"/>
    <property type="match status" value="1"/>
</dbReference>
<dbReference type="GO" id="GO:0006826">
    <property type="term" value="P:iron ion transport"/>
    <property type="evidence" value="ECO:0007669"/>
    <property type="project" value="UniProtKB-KW"/>
</dbReference>
<dbReference type="Pfam" id="PF07660">
    <property type="entry name" value="STN"/>
    <property type="match status" value="1"/>
</dbReference>
<comment type="similarity">
    <text evidence="6 7">Belongs to the TonB-dependent receptor family.</text>
</comment>
<proteinExistence type="inferred from homology"/>
<evidence type="ECO:0000313" key="9">
    <source>
        <dbReference type="EMBL" id="MCW0483925.1"/>
    </source>
</evidence>
<keyword evidence="4 6" id="KW-0472">Membrane</keyword>
<dbReference type="InterPro" id="IPR023997">
    <property type="entry name" value="TonB-dep_OMP_SusC/RagA_CS"/>
</dbReference>
<evidence type="ECO:0000256" key="5">
    <source>
        <dbReference type="ARBA" id="ARBA00023237"/>
    </source>
</evidence>
<evidence type="ECO:0000313" key="10">
    <source>
        <dbReference type="Proteomes" id="UP001163821"/>
    </source>
</evidence>